<evidence type="ECO:0000256" key="1">
    <source>
        <dbReference type="SAM" id="SignalP"/>
    </source>
</evidence>
<evidence type="ECO:0000313" key="2">
    <source>
        <dbReference type="EMBL" id="RAK09898.1"/>
    </source>
</evidence>
<evidence type="ECO:0008006" key="4">
    <source>
        <dbReference type="Google" id="ProtNLM"/>
    </source>
</evidence>
<dbReference type="RefSeq" id="WP_111551235.1">
    <property type="nucleotide sequence ID" value="NZ_LIGK01000099.1"/>
</dbReference>
<proteinExistence type="predicted"/>
<accession>A0A327XLB0</accession>
<name>A0A327XLB0_9RHOB</name>
<evidence type="ECO:0000313" key="3">
    <source>
        <dbReference type="Proteomes" id="UP000249165"/>
    </source>
</evidence>
<gene>
    <name evidence="2" type="ORF">ATI53_106313</name>
</gene>
<sequence>MVRILAFSVVLLVAACAIGAPPPPGRVEDKHRDALTFAMMQLGPGVSYDEARRLSAVAWSYPQVLARGYAAELARLNAARPPALDLKTPAVCADWADAQFRRLRQESPRTLDLHMALADPRIRTPFQHATVVVTARGAPLSSGLVLDGCRRSGNLYWLPVSQDSYKWRPQKEVLWDRTFGKKPWYARTPWEGRLVRPDPLAP</sequence>
<comment type="caution">
    <text evidence="2">The sequence shown here is derived from an EMBL/GenBank/DDBJ whole genome shotgun (WGS) entry which is preliminary data.</text>
</comment>
<organism evidence="2 3">
    <name type="scientific">Salipiger aestuarii</name>
    <dbReference type="NCBI Taxonomy" id="568098"/>
    <lineage>
        <taxon>Bacteria</taxon>
        <taxon>Pseudomonadati</taxon>
        <taxon>Pseudomonadota</taxon>
        <taxon>Alphaproteobacteria</taxon>
        <taxon>Rhodobacterales</taxon>
        <taxon>Roseobacteraceae</taxon>
        <taxon>Salipiger</taxon>
    </lineage>
</organism>
<dbReference type="Proteomes" id="UP000249165">
    <property type="component" value="Unassembled WGS sequence"/>
</dbReference>
<protein>
    <recommendedName>
        <fullName evidence="4">Lipoprotein</fullName>
    </recommendedName>
</protein>
<feature type="chain" id="PRO_5016279255" description="Lipoprotein" evidence="1">
    <location>
        <begin position="20"/>
        <end position="202"/>
    </location>
</feature>
<dbReference type="PROSITE" id="PS51257">
    <property type="entry name" value="PROKAR_LIPOPROTEIN"/>
    <property type="match status" value="1"/>
</dbReference>
<dbReference type="OrthoDB" id="7867401at2"/>
<keyword evidence="3" id="KW-1185">Reference proteome</keyword>
<reference evidence="2 3" key="1">
    <citation type="submission" date="2018-06" db="EMBL/GenBank/DDBJ databases">
        <title>Genomic Encyclopedia of Archaeal and Bacterial Type Strains, Phase II (KMG-II): from individual species to whole genera.</title>
        <authorList>
            <person name="Goeker M."/>
        </authorList>
    </citation>
    <scope>NUCLEOTIDE SEQUENCE [LARGE SCALE GENOMIC DNA]</scope>
    <source>
        <strain evidence="2 3">DSM 22011</strain>
    </source>
</reference>
<keyword evidence="1" id="KW-0732">Signal</keyword>
<feature type="signal peptide" evidence="1">
    <location>
        <begin position="1"/>
        <end position="19"/>
    </location>
</feature>
<dbReference type="EMBL" id="QLMG01000063">
    <property type="protein sequence ID" value="RAK09898.1"/>
    <property type="molecule type" value="Genomic_DNA"/>
</dbReference>
<dbReference type="AlphaFoldDB" id="A0A327XLB0"/>